<dbReference type="AlphaFoldDB" id="A0A0E9VDI8"/>
<proteinExistence type="predicted"/>
<protein>
    <submittedName>
        <fullName evidence="1">Uncharacterized protein</fullName>
    </submittedName>
</protein>
<evidence type="ECO:0000313" key="1">
    <source>
        <dbReference type="EMBL" id="JAH76122.1"/>
    </source>
</evidence>
<accession>A0A0E9VDI8</accession>
<organism evidence="1">
    <name type="scientific">Anguilla anguilla</name>
    <name type="common">European freshwater eel</name>
    <name type="synonym">Muraena anguilla</name>
    <dbReference type="NCBI Taxonomy" id="7936"/>
    <lineage>
        <taxon>Eukaryota</taxon>
        <taxon>Metazoa</taxon>
        <taxon>Chordata</taxon>
        <taxon>Craniata</taxon>
        <taxon>Vertebrata</taxon>
        <taxon>Euteleostomi</taxon>
        <taxon>Actinopterygii</taxon>
        <taxon>Neopterygii</taxon>
        <taxon>Teleostei</taxon>
        <taxon>Anguilliformes</taxon>
        <taxon>Anguillidae</taxon>
        <taxon>Anguilla</taxon>
    </lineage>
</organism>
<reference evidence="1" key="1">
    <citation type="submission" date="2014-11" db="EMBL/GenBank/DDBJ databases">
        <authorList>
            <person name="Amaro Gonzalez C."/>
        </authorList>
    </citation>
    <scope>NUCLEOTIDE SEQUENCE</scope>
</reference>
<name>A0A0E9VDI8_ANGAN</name>
<sequence length="31" mass="3710">MKLSILFSHERPHFAIIFTFNLKLAFICSER</sequence>
<reference evidence="1" key="2">
    <citation type="journal article" date="2015" name="Fish Shellfish Immunol.">
        <title>Early steps in the European eel (Anguilla anguilla)-Vibrio vulnificus interaction in the gills: Role of the RtxA13 toxin.</title>
        <authorList>
            <person name="Callol A."/>
            <person name="Pajuelo D."/>
            <person name="Ebbesson L."/>
            <person name="Teles M."/>
            <person name="MacKenzie S."/>
            <person name="Amaro C."/>
        </authorList>
    </citation>
    <scope>NUCLEOTIDE SEQUENCE</scope>
</reference>
<dbReference type="EMBL" id="GBXM01032455">
    <property type="protein sequence ID" value="JAH76122.1"/>
    <property type="molecule type" value="Transcribed_RNA"/>
</dbReference>